<evidence type="ECO:0000256" key="2">
    <source>
        <dbReference type="ARBA" id="ARBA00022798"/>
    </source>
</evidence>
<keyword evidence="2" id="KW-0319">Glycerol metabolism</keyword>
<evidence type="ECO:0000313" key="6">
    <source>
        <dbReference type="Proteomes" id="UP000694861"/>
    </source>
</evidence>
<feature type="domain" description="GP-PDE" evidence="5">
    <location>
        <begin position="46"/>
        <end position="334"/>
    </location>
</feature>
<keyword evidence="6" id="KW-1185">Reference proteome</keyword>
<name>A0ABM0NWZ7_PRUMU</name>
<proteinExistence type="predicted"/>
<evidence type="ECO:0000259" key="5">
    <source>
        <dbReference type="PROSITE" id="PS51704"/>
    </source>
</evidence>
<dbReference type="InterPro" id="IPR017946">
    <property type="entry name" value="PLC-like_Pdiesterase_TIM-brl"/>
</dbReference>
<dbReference type="InterPro" id="IPR051578">
    <property type="entry name" value="GDPD"/>
</dbReference>
<evidence type="ECO:0000313" key="7">
    <source>
        <dbReference type="RefSeq" id="XP_008231063.1"/>
    </source>
</evidence>
<keyword evidence="3" id="KW-0378">Hydrolase</keyword>
<evidence type="ECO:0000256" key="3">
    <source>
        <dbReference type="ARBA" id="ARBA00022801"/>
    </source>
</evidence>
<dbReference type="SUPFAM" id="SSF51695">
    <property type="entry name" value="PLC-like phosphodiesterases"/>
    <property type="match status" value="1"/>
</dbReference>
<dbReference type="Pfam" id="PF03009">
    <property type="entry name" value="GDPD"/>
    <property type="match status" value="1"/>
</dbReference>
<accession>A0ABM0NWZ7</accession>
<evidence type="ECO:0000256" key="1">
    <source>
        <dbReference type="ARBA" id="ARBA00012247"/>
    </source>
</evidence>
<dbReference type="InterPro" id="IPR030395">
    <property type="entry name" value="GP_PDE_dom"/>
</dbReference>
<protein>
    <recommendedName>
        <fullName evidence="1">glycerophosphodiester phosphodiesterase</fullName>
        <ecNumber evidence="1">3.1.4.46</ecNumber>
    </recommendedName>
</protein>
<dbReference type="RefSeq" id="XP_008231063.1">
    <property type="nucleotide sequence ID" value="XM_008232841.2"/>
</dbReference>
<dbReference type="Proteomes" id="UP000694861">
    <property type="component" value="Linkage group LG4"/>
</dbReference>
<dbReference type="EC" id="3.1.4.46" evidence="1"/>
<dbReference type="PROSITE" id="PS51704">
    <property type="entry name" value="GP_PDE"/>
    <property type="match status" value="1"/>
</dbReference>
<dbReference type="CDD" id="cd08605">
    <property type="entry name" value="GDPD_GDE5_like_1_plant"/>
    <property type="match status" value="1"/>
</dbReference>
<evidence type="ECO:0000256" key="4">
    <source>
        <dbReference type="ARBA" id="ARBA00047512"/>
    </source>
</evidence>
<sequence>MALKAVLVSDVPNLDQVPENASLALYSTRFSKGVEMGRVASRIPKFLVIGHRGNGMNALQSSDRRMRAIKENSIASFNSAANFPIDFVEFDVQVTKDDCPVIFHDNFILSEENGTVFERRVTELCLSEFLCYGPQREAGKEGKTLLRKTKDGKIVRWDVEKDDPLCTLQEAFEQVEPSLGFNIELKFDDCIVYEQDYLINVFQAILQVVLNYAKDRPIIFSSFQPDAALLVKKLQSTYPVFFLTNGGTELYHDVRRNSLEEAIKLCLEGGLQGIVSEVKGVFRNPGALTKIKEAKLSFLTYGKLNNVAEAVYMQYLMGIEGVIVDLVQEITEAVSDMIKPTTAEDGGDKNLLEGDGKMQMQVKSKPEFSQRELSFLLKLIPELIQI</sequence>
<comment type="catalytic activity">
    <reaction evidence="4">
        <text>a sn-glycero-3-phosphodiester + H2O = an alcohol + sn-glycerol 3-phosphate + H(+)</text>
        <dbReference type="Rhea" id="RHEA:12969"/>
        <dbReference type="ChEBI" id="CHEBI:15377"/>
        <dbReference type="ChEBI" id="CHEBI:15378"/>
        <dbReference type="ChEBI" id="CHEBI:30879"/>
        <dbReference type="ChEBI" id="CHEBI:57597"/>
        <dbReference type="ChEBI" id="CHEBI:83408"/>
        <dbReference type="EC" id="3.1.4.46"/>
    </reaction>
</comment>
<gene>
    <name evidence="7" type="primary">LOC103330293</name>
</gene>
<dbReference type="PANTHER" id="PTHR22958">
    <property type="entry name" value="GLYCEROPHOSPHORYL DIESTER PHOSPHODIESTERASE"/>
    <property type="match status" value="1"/>
</dbReference>
<dbReference type="GeneID" id="103330293"/>
<dbReference type="Gene3D" id="3.20.20.190">
    <property type="entry name" value="Phosphatidylinositol (PI) phosphodiesterase"/>
    <property type="match status" value="1"/>
</dbReference>
<reference evidence="7" key="2">
    <citation type="submission" date="2025-08" db="UniProtKB">
        <authorList>
            <consortium name="RefSeq"/>
        </authorList>
    </citation>
    <scope>IDENTIFICATION</scope>
</reference>
<organism evidence="6 7">
    <name type="scientific">Prunus mume</name>
    <name type="common">Japanese apricot</name>
    <name type="synonym">Armeniaca mume</name>
    <dbReference type="NCBI Taxonomy" id="102107"/>
    <lineage>
        <taxon>Eukaryota</taxon>
        <taxon>Viridiplantae</taxon>
        <taxon>Streptophyta</taxon>
        <taxon>Embryophyta</taxon>
        <taxon>Tracheophyta</taxon>
        <taxon>Spermatophyta</taxon>
        <taxon>Magnoliopsida</taxon>
        <taxon>eudicotyledons</taxon>
        <taxon>Gunneridae</taxon>
        <taxon>Pentapetalae</taxon>
        <taxon>rosids</taxon>
        <taxon>fabids</taxon>
        <taxon>Rosales</taxon>
        <taxon>Rosaceae</taxon>
        <taxon>Amygdaloideae</taxon>
        <taxon>Amygdaleae</taxon>
        <taxon>Prunus</taxon>
    </lineage>
</organism>
<reference evidence="6" key="1">
    <citation type="journal article" date="2012" name="Nat. Commun.">
        <title>The genome of Prunus mume.</title>
        <authorList>
            <person name="Zhang Q."/>
            <person name="Chen W."/>
            <person name="Sun L."/>
            <person name="Zhao F."/>
            <person name="Huang B."/>
            <person name="Yang W."/>
            <person name="Tao Y."/>
            <person name="Wang J."/>
            <person name="Yuan Z."/>
            <person name="Fan G."/>
            <person name="Xing Z."/>
            <person name="Han C."/>
            <person name="Pan H."/>
            <person name="Zhong X."/>
            <person name="Shi W."/>
            <person name="Liang X."/>
            <person name="Du D."/>
            <person name="Sun F."/>
            <person name="Xu Z."/>
            <person name="Hao R."/>
            <person name="Lv T."/>
            <person name="Lv Y."/>
            <person name="Zheng Z."/>
            <person name="Sun M."/>
            <person name="Luo L."/>
            <person name="Cai M."/>
            <person name="Gao Y."/>
            <person name="Wang J."/>
            <person name="Yin Y."/>
            <person name="Xu X."/>
            <person name="Cheng T."/>
            <person name="Wang J."/>
        </authorList>
    </citation>
    <scope>NUCLEOTIDE SEQUENCE [LARGE SCALE GENOMIC DNA]</scope>
</reference>
<dbReference type="PANTHER" id="PTHR22958:SF1">
    <property type="entry name" value="GLYCEROPHOSPHOCHOLINE PHOSPHODIESTERASE GPCPD1"/>
    <property type="match status" value="1"/>
</dbReference>